<comment type="caution">
    <text evidence="1">The sequence shown here is derived from an EMBL/GenBank/DDBJ whole genome shotgun (WGS) entry which is preliminary data.</text>
</comment>
<dbReference type="PIRSF" id="PIRSF000709">
    <property type="entry name" value="6PFK_2-Ptase"/>
    <property type="match status" value="1"/>
</dbReference>
<name>A0ABR8Q5D4_9CLOT</name>
<dbReference type="SUPFAM" id="SSF53254">
    <property type="entry name" value="Phosphoglycerate mutase-like"/>
    <property type="match status" value="1"/>
</dbReference>
<proteinExistence type="predicted"/>
<organism evidence="1 2">
    <name type="scientific">Clostridium gallinarum</name>
    <dbReference type="NCBI Taxonomy" id="2762246"/>
    <lineage>
        <taxon>Bacteria</taxon>
        <taxon>Bacillati</taxon>
        <taxon>Bacillota</taxon>
        <taxon>Clostridia</taxon>
        <taxon>Eubacteriales</taxon>
        <taxon>Clostridiaceae</taxon>
        <taxon>Clostridium</taxon>
    </lineage>
</organism>
<dbReference type="EMBL" id="JACSQZ010000037">
    <property type="protein sequence ID" value="MBD7915585.1"/>
    <property type="molecule type" value="Genomic_DNA"/>
</dbReference>
<evidence type="ECO:0000313" key="2">
    <source>
        <dbReference type="Proteomes" id="UP000640335"/>
    </source>
</evidence>
<dbReference type="PANTHER" id="PTHR48100:SF59">
    <property type="entry name" value="ADENOSYLCOBALAMIN_ALPHA-RIBAZOLE PHOSPHATASE"/>
    <property type="match status" value="1"/>
</dbReference>
<reference evidence="1 2" key="1">
    <citation type="submission" date="2020-08" db="EMBL/GenBank/DDBJ databases">
        <title>A Genomic Blueprint of the Chicken Gut Microbiome.</title>
        <authorList>
            <person name="Gilroy R."/>
            <person name="Ravi A."/>
            <person name="Getino M."/>
            <person name="Pursley I."/>
            <person name="Horton D.L."/>
            <person name="Alikhan N.-F."/>
            <person name="Baker D."/>
            <person name="Gharbi K."/>
            <person name="Hall N."/>
            <person name="Watson M."/>
            <person name="Adriaenssens E.M."/>
            <person name="Foster-Nyarko E."/>
            <person name="Jarju S."/>
            <person name="Secka A."/>
            <person name="Antonio M."/>
            <person name="Oren A."/>
            <person name="Chaudhuri R."/>
            <person name="La Ragione R.M."/>
            <person name="Hildebrand F."/>
            <person name="Pallen M.J."/>
        </authorList>
    </citation>
    <scope>NUCLEOTIDE SEQUENCE [LARGE SCALE GENOMIC DNA]</scope>
    <source>
        <strain evidence="1 2">Sa3CUN1</strain>
    </source>
</reference>
<dbReference type="InterPro" id="IPR029033">
    <property type="entry name" value="His_PPase_superfam"/>
</dbReference>
<dbReference type="InterPro" id="IPR050275">
    <property type="entry name" value="PGM_Phosphatase"/>
</dbReference>
<gene>
    <name evidence="1" type="ORF">H9660_10555</name>
</gene>
<dbReference type="RefSeq" id="WP_191750346.1">
    <property type="nucleotide sequence ID" value="NZ_JACSQZ010000037.1"/>
</dbReference>
<accession>A0ABR8Q5D4</accession>
<sequence>MKLFFIRHGQTDWNLQGKIQGSYDSELNNTGIKQAIELSEVLLKLNYKFSRIYTSPQKRALKTAKILSEYSNIEYIPIDDLKEINMGEWEGLSWKEVEENYPTEYKKWLLNRQYTRTPNGESYDDMLKRVLIAINQIIDENSDNVVVISHSAIIMGLQCYVTNTPFNDMLKFKTKNATITEIDSSLFTLQF</sequence>
<dbReference type="InterPro" id="IPR013078">
    <property type="entry name" value="His_Pase_superF_clade-1"/>
</dbReference>
<dbReference type="SMART" id="SM00855">
    <property type="entry name" value="PGAM"/>
    <property type="match status" value="1"/>
</dbReference>
<dbReference type="Gene3D" id="3.40.50.1240">
    <property type="entry name" value="Phosphoglycerate mutase-like"/>
    <property type="match status" value="1"/>
</dbReference>
<dbReference type="CDD" id="cd07067">
    <property type="entry name" value="HP_PGM_like"/>
    <property type="match status" value="1"/>
</dbReference>
<protein>
    <submittedName>
        <fullName evidence="1">Histidine phosphatase family protein</fullName>
    </submittedName>
</protein>
<dbReference type="InterPro" id="IPR003094">
    <property type="entry name" value="6Pfruct_kin"/>
</dbReference>
<dbReference type="Proteomes" id="UP000640335">
    <property type="component" value="Unassembled WGS sequence"/>
</dbReference>
<dbReference type="PANTHER" id="PTHR48100">
    <property type="entry name" value="BROAD-SPECIFICITY PHOSPHATASE YOR283W-RELATED"/>
    <property type="match status" value="1"/>
</dbReference>
<evidence type="ECO:0000313" key="1">
    <source>
        <dbReference type="EMBL" id="MBD7915585.1"/>
    </source>
</evidence>
<dbReference type="Pfam" id="PF00300">
    <property type="entry name" value="His_Phos_1"/>
    <property type="match status" value="1"/>
</dbReference>
<dbReference type="PRINTS" id="PR00991">
    <property type="entry name" value="6PFRUCTKNASE"/>
</dbReference>
<keyword evidence="2" id="KW-1185">Reference proteome</keyword>